<dbReference type="AlphaFoldDB" id="A0A0W0SPJ4"/>
<evidence type="ECO:0000313" key="1">
    <source>
        <dbReference type="EMBL" id="KTC84933.1"/>
    </source>
</evidence>
<gene>
    <name evidence="1" type="ORF">Lbru_1148</name>
</gene>
<keyword evidence="2" id="KW-1185">Reference proteome</keyword>
<reference evidence="1 2" key="1">
    <citation type="submission" date="2015-11" db="EMBL/GenBank/DDBJ databases">
        <title>Genomic analysis of 38 Legionella species identifies large and diverse effector repertoires.</title>
        <authorList>
            <person name="Burstein D."/>
            <person name="Amaro F."/>
            <person name="Zusman T."/>
            <person name="Lifshitz Z."/>
            <person name="Cohen O."/>
            <person name="Gilbert J.A."/>
            <person name="Pupko T."/>
            <person name="Shuman H.A."/>
            <person name="Segal G."/>
        </authorList>
    </citation>
    <scope>NUCLEOTIDE SEQUENCE [LARGE SCALE GENOMIC DNA]</scope>
    <source>
        <strain evidence="1 2">ATCC 43878</strain>
    </source>
</reference>
<comment type="caution">
    <text evidence="1">The sequence shown here is derived from an EMBL/GenBank/DDBJ whole genome shotgun (WGS) entry which is preliminary data.</text>
</comment>
<dbReference type="EMBL" id="LNXV01000008">
    <property type="protein sequence ID" value="KTC84933.1"/>
    <property type="molecule type" value="Genomic_DNA"/>
</dbReference>
<proteinExistence type="predicted"/>
<name>A0A0W0SPJ4_9GAMM</name>
<sequence>MKYTKSDLLAMENPYELLIEQGESLLESREAIAALSSKEQIHLVTQIISGCPTEQFSKLNQKVHRSLVCSKFSESIGQACVLIKLLNSLKGEQPHLAFESREFNVSLFHKFPHLVSSVIPDMNAIEEKLVSTAPEEKLSSISRKLAELGSNTYGVKTSEDKSSQFRQLAETRREQTKLDTVSVGANRDGLFVNTSSQEQFTATTEEEKIEATFN</sequence>
<dbReference type="RefSeq" id="WP_058441224.1">
    <property type="nucleotide sequence ID" value="NZ_CAAAHU010000006.1"/>
</dbReference>
<accession>A0A0W0SPJ4</accession>
<organism evidence="1 2">
    <name type="scientific">Legionella brunensis</name>
    <dbReference type="NCBI Taxonomy" id="29422"/>
    <lineage>
        <taxon>Bacteria</taxon>
        <taxon>Pseudomonadati</taxon>
        <taxon>Pseudomonadota</taxon>
        <taxon>Gammaproteobacteria</taxon>
        <taxon>Legionellales</taxon>
        <taxon>Legionellaceae</taxon>
        <taxon>Legionella</taxon>
    </lineage>
</organism>
<dbReference type="PATRIC" id="fig|29422.6.peg.1206"/>
<evidence type="ECO:0000313" key="2">
    <source>
        <dbReference type="Proteomes" id="UP000054742"/>
    </source>
</evidence>
<dbReference type="OrthoDB" id="5653309at2"/>
<dbReference type="Proteomes" id="UP000054742">
    <property type="component" value="Unassembled WGS sequence"/>
</dbReference>
<protein>
    <submittedName>
        <fullName evidence="1">Uncharacterized protein</fullName>
    </submittedName>
</protein>